<keyword evidence="5" id="KW-1185">Reference proteome</keyword>
<dbReference type="OrthoDB" id="1386at10239"/>
<evidence type="ECO:0000313" key="4">
    <source>
        <dbReference type="EMBL" id="APO13916.1"/>
    </source>
</evidence>
<dbReference type="Pfam" id="PF04850">
    <property type="entry name" value="Baculo_E66"/>
    <property type="match status" value="1"/>
</dbReference>
<dbReference type="InterPro" id="IPR008929">
    <property type="entry name" value="Chondroitin_lyas"/>
</dbReference>
<sequence length="725" mass="80265">MNGAVDPAWLSLNLVIGERVVVFVVILLIVALSVFILQKIGPILWNCCCCPKECTCDVPEPPEPKPPQPEPEPPQPEPEPPQPEPEPPQPEPEPPQPEPSFVSPDAIAFNNFTKETLTQQLTKKAEKIVAPTVGWNEDTVFDGLSPWTNVRDFGIMCHTMIGYAAQYNSRNATLGAHLAGGLKRIAANLPTDPPHQRPPWGEIADWYHFTITMPEVFMVVTAVLYDTIHYEECARLTVTCLGAYLPSATSSLGWVRTAGNAMRMGVPYIYSQLLRDVPLTAVKNEASVQAVLDIIRFPFVETGNGLHVDSIYVDHIDVRAYGYLINSYFTFDYYAYCFGDAVLNAEGLRQAVLNVASPEGIVNPAVMSRNGTMFSNVIGHFQEYPIAVHSSDHSKVLTKLSEDYYGCVVGTTPRLAYYEADPTNNTQGPLWAMTRRLWNRKYPVINYTAASVLFESGVLCQTPNGVLRIPSTTTSTESFRPAAGETALAKTDRCGAMLSRSRFTEMNDLEFVSCTLFYAVGMYQLYYNMGVREGTLGTNNGRMVVLARDVGIITDDPTFAEQRTLNGNSSEGTTYNGVVCWRVPITGFNIPSLTTRVQGSVEIVEQVIHVDTLHSKQGVSSYKLNVAGATDDLRVFLLDDVNVYAVVGGVRVLFAYPHLALREGDRLAVSTVHEDVRIPTAEIDRLKELIQESRSHTPLNCSVANDEYELHDSTAPNLQFWFDLQ</sequence>
<reference evidence="4 5" key="1">
    <citation type="submission" date="2016-04" db="EMBL/GenBank/DDBJ databases">
        <title>Sequence analysis of the Plodia interpunctella granulovirus genome: Discovery of an unusual inhibitor-of-apoptosis (IAP) gene.</title>
        <authorList>
            <person name="Harrison R.L."/>
            <person name="Rowley D.L."/>
            <person name="Funk C.J."/>
        </authorList>
    </citation>
    <scope>NUCLEOTIDE SEQUENCE [LARGE SCALE GENOMIC DNA]</scope>
    <source>
        <strain evidence="4">Cambridge</strain>
    </source>
</reference>
<dbReference type="Proteomes" id="UP000204293">
    <property type="component" value="Segment"/>
</dbReference>
<feature type="transmembrane region" description="Helical" evidence="2">
    <location>
        <begin position="20"/>
        <end position="45"/>
    </location>
</feature>
<dbReference type="GO" id="GO:0019031">
    <property type="term" value="C:viral envelope"/>
    <property type="evidence" value="ECO:0007669"/>
    <property type="project" value="InterPro"/>
</dbReference>
<keyword evidence="2" id="KW-0472">Membrane</keyword>
<dbReference type="Gene3D" id="1.50.10.100">
    <property type="entry name" value="Chondroitin AC/alginate lyase"/>
    <property type="match status" value="1"/>
</dbReference>
<dbReference type="EMBL" id="KX151395">
    <property type="protein sequence ID" value="APO13916.1"/>
    <property type="molecule type" value="Genomic_DNA"/>
</dbReference>
<keyword evidence="2" id="KW-0812">Transmembrane</keyword>
<dbReference type="GeneID" id="30685036"/>
<dbReference type="InterPro" id="IPR006934">
    <property type="entry name" value="ODV-E66_C_baculovirus"/>
</dbReference>
<dbReference type="Gene3D" id="2.60.40.4340">
    <property type="match status" value="1"/>
</dbReference>
<organism evidence="4 5">
    <name type="scientific">Plodia interpunctella granulovirus</name>
    <dbReference type="NCBI Taxonomy" id="262175"/>
    <lineage>
        <taxon>Viruses</taxon>
        <taxon>Viruses incertae sedis</taxon>
        <taxon>Naldaviricetes</taxon>
        <taxon>Lefavirales</taxon>
        <taxon>Baculoviridae</taxon>
        <taxon>Betabaculovirus</taxon>
        <taxon>Betabaculovirus plinterpunctellae</taxon>
    </lineage>
</organism>
<protein>
    <submittedName>
        <fullName evidence="4">ODV-E66</fullName>
    </submittedName>
</protein>
<dbReference type="KEGG" id="vg:30685036"/>
<evidence type="ECO:0000259" key="3">
    <source>
        <dbReference type="Pfam" id="PF04850"/>
    </source>
</evidence>
<dbReference type="Gene3D" id="2.70.98.100">
    <property type="entry name" value="Baculovirus E66 occlusion-derived virus envelope protein, domain 2"/>
    <property type="match status" value="1"/>
</dbReference>
<proteinExistence type="predicted"/>
<feature type="domain" description="Baculovirus ODV-E66 C-terminal" evidence="3">
    <location>
        <begin position="342"/>
        <end position="723"/>
    </location>
</feature>
<evidence type="ECO:0000313" key="5">
    <source>
        <dbReference type="Proteomes" id="UP000204293"/>
    </source>
</evidence>
<feature type="region of interest" description="Disordered" evidence="1">
    <location>
        <begin position="59"/>
        <end position="104"/>
    </location>
</feature>
<evidence type="ECO:0000256" key="1">
    <source>
        <dbReference type="SAM" id="MobiDB-lite"/>
    </source>
</evidence>
<keyword evidence="2" id="KW-1133">Transmembrane helix</keyword>
<name>A0A1L5JGZ4_9BBAC</name>
<dbReference type="InterPro" id="IPR043082">
    <property type="entry name" value="Baculo_ODV-E66_core"/>
</dbReference>
<dbReference type="SUPFAM" id="SSF48230">
    <property type="entry name" value="Chondroitin AC/alginate lyase"/>
    <property type="match status" value="1"/>
</dbReference>
<dbReference type="RefSeq" id="YP_009330164.1">
    <property type="nucleotide sequence ID" value="NC_032255.1"/>
</dbReference>
<accession>A0A1L5JGZ4</accession>
<evidence type="ECO:0000256" key="2">
    <source>
        <dbReference type="SAM" id="Phobius"/>
    </source>
</evidence>
<feature type="compositionally biased region" description="Pro residues" evidence="1">
    <location>
        <begin position="59"/>
        <end position="98"/>
    </location>
</feature>